<evidence type="ECO:0000313" key="5">
    <source>
        <dbReference type="EMBL" id="CZF78647.1"/>
    </source>
</evidence>
<dbReference type="InterPro" id="IPR011711">
    <property type="entry name" value="GntR_C"/>
</dbReference>
<dbReference type="Pfam" id="PF00392">
    <property type="entry name" value="GntR"/>
    <property type="match status" value="1"/>
</dbReference>
<evidence type="ECO:0000256" key="2">
    <source>
        <dbReference type="ARBA" id="ARBA00023125"/>
    </source>
</evidence>
<dbReference type="RefSeq" id="WP_002541911.1">
    <property type="nucleotide sequence ID" value="NZ_FIZX01000001.1"/>
</dbReference>
<dbReference type="Gene3D" id="1.10.10.10">
    <property type="entry name" value="Winged helix-like DNA-binding domain superfamily/Winged helix DNA-binding domain"/>
    <property type="match status" value="1"/>
</dbReference>
<evidence type="ECO:0000313" key="6">
    <source>
        <dbReference type="Proteomes" id="UP000071641"/>
    </source>
</evidence>
<evidence type="ECO:0000256" key="3">
    <source>
        <dbReference type="ARBA" id="ARBA00023163"/>
    </source>
</evidence>
<dbReference type="OrthoDB" id="9799812at2"/>
<dbReference type="SUPFAM" id="SSF46785">
    <property type="entry name" value="Winged helix' DNA-binding domain"/>
    <property type="match status" value="1"/>
</dbReference>
<reference evidence="6" key="1">
    <citation type="submission" date="2016-02" db="EMBL/GenBank/DDBJ databases">
        <authorList>
            <person name="Rodrigo-Torres Lidia"/>
            <person name="Arahal R.David."/>
        </authorList>
    </citation>
    <scope>NUCLEOTIDE SEQUENCE [LARGE SCALE GENOMIC DNA]</scope>
    <source>
        <strain evidence="6">CECT 9029</strain>
    </source>
</reference>
<dbReference type="InterPro" id="IPR036388">
    <property type="entry name" value="WH-like_DNA-bd_sf"/>
</dbReference>
<gene>
    <name evidence="5" type="primary">csiR</name>
    <name evidence="5" type="ORF">GCE9029_00970</name>
</gene>
<dbReference type="PANTHER" id="PTHR43537">
    <property type="entry name" value="TRANSCRIPTIONAL REGULATOR, GNTR FAMILY"/>
    <property type="match status" value="1"/>
</dbReference>
<name>A0A128EVQ4_9GAMM</name>
<evidence type="ECO:0000259" key="4">
    <source>
        <dbReference type="PROSITE" id="PS50949"/>
    </source>
</evidence>
<sequence>MTLYETLRTDLLKGEFEPGSRLRMESLKERYGSGVNLLRESLTRLSSEGLVIAEGQKGFHVASFSIQKMEELTRLRILLETDGARASFANGDMEWESNLVAAHHKLEHVESKMRENIDEYFMMWHRCDYEFHAALIGACQSELHMHYHRQVYDQFRQFVVMELRTEGFRGKYVVDEHQSVLEAALKRDLDACVKALETHLGGFLTRMKETSTQNRQ</sequence>
<keyword evidence="3" id="KW-0804">Transcription</keyword>
<dbReference type="Proteomes" id="UP000071641">
    <property type="component" value="Unassembled WGS sequence"/>
</dbReference>
<dbReference type="InterPro" id="IPR000524">
    <property type="entry name" value="Tscrpt_reg_HTH_GntR"/>
</dbReference>
<dbReference type="InterPro" id="IPR036390">
    <property type="entry name" value="WH_DNA-bd_sf"/>
</dbReference>
<dbReference type="SUPFAM" id="SSF48008">
    <property type="entry name" value="GntR ligand-binding domain-like"/>
    <property type="match status" value="1"/>
</dbReference>
<dbReference type="GO" id="GO:0003700">
    <property type="term" value="F:DNA-binding transcription factor activity"/>
    <property type="evidence" value="ECO:0007669"/>
    <property type="project" value="InterPro"/>
</dbReference>
<feature type="domain" description="HTH gntR-type" evidence="4">
    <location>
        <begin position="1"/>
        <end position="64"/>
    </location>
</feature>
<keyword evidence="1" id="KW-0805">Transcription regulation</keyword>
<dbReference type="SMART" id="SM00345">
    <property type="entry name" value="HTH_GNTR"/>
    <property type="match status" value="1"/>
</dbReference>
<dbReference type="Gene3D" id="1.20.120.530">
    <property type="entry name" value="GntR ligand-binding domain-like"/>
    <property type="match status" value="1"/>
</dbReference>
<dbReference type="SMART" id="SM00895">
    <property type="entry name" value="FCD"/>
    <property type="match status" value="1"/>
</dbReference>
<dbReference type="PANTHER" id="PTHR43537:SF20">
    <property type="entry name" value="HTH-TYPE TRANSCRIPTIONAL REPRESSOR GLAR"/>
    <property type="match status" value="1"/>
</dbReference>
<organism evidence="5 6">
    <name type="scientific">Grimontia celer</name>
    <dbReference type="NCBI Taxonomy" id="1796497"/>
    <lineage>
        <taxon>Bacteria</taxon>
        <taxon>Pseudomonadati</taxon>
        <taxon>Pseudomonadota</taxon>
        <taxon>Gammaproteobacteria</taxon>
        <taxon>Vibrionales</taxon>
        <taxon>Vibrionaceae</taxon>
        <taxon>Grimontia</taxon>
    </lineage>
</organism>
<proteinExistence type="predicted"/>
<keyword evidence="6" id="KW-1185">Reference proteome</keyword>
<dbReference type="InterPro" id="IPR008920">
    <property type="entry name" value="TF_FadR/GntR_C"/>
</dbReference>
<dbReference type="Pfam" id="PF07729">
    <property type="entry name" value="FCD"/>
    <property type="match status" value="1"/>
</dbReference>
<dbReference type="GO" id="GO:0003677">
    <property type="term" value="F:DNA binding"/>
    <property type="evidence" value="ECO:0007669"/>
    <property type="project" value="UniProtKB-KW"/>
</dbReference>
<dbReference type="STRING" id="1796497.GCE9029_00970"/>
<dbReference type="EMBL" id="FIZX01000001">
    <property type="protein sequence ID" value="CZF78647.1"/>
    <property type="molecule type" value="Genomic_DNA"/>
</dbReference>
<protein>
    <submittedName>
        <fullName evidence="5">HTH-type transcriptional repressor CsiR</fullName>
    </submittedName>
</protein>
<evidence type="ECO:0000256" key="1">
    <source>
        <dbReference type="ARBA" id="ARBA00023015"/>
    </source>
</evidence>
<keyword evidence="2" id="KW-0238">DNA-binding</keyword>
<dbReference type="AlphaFoldDB" id="A0A128EVQ4"/>
<dbReference type="PROSITE" id="PS50949">
    <property type="entry name" value="HTH_GNTR"/>
    <property type="match status" value="1"/>
</dbReference>
<accession>A0A128EVQ4</accession>